<evidence type="ECO:0000313" key="3">
    <source>
        <dbReference type="WBParaSite" id="Minc3s06474g39868"/>
    </source>
</evidence>
<sequence>MLFGMNPVTEQRRISVSFVDGRILPMLLSVGFIAPLSGMEHKALNDSGHGLRFTNANEQYNYLRNAFDKLVNKHSALENMLSQHLNDVQRNENNPGYTGDDDTHVINLRASLLSNEEQQATLLGDIKKFEQYVFDEFHKCGTRNEGTSELGQFEQFEIGQGQYGQIGYGQEQPDQGHRGPSHRGQREMVHGQYGQIGYGHEQPDQGHRGPSHRGRREMVQGQYGQIGYGHEQPDQVHRGPSHRGQREMVQG</sequence>
<dbReference type="WBParaSite" id="Minc3s06474g39868">
    <property type="protein sequence ID" value="Minc3s06474g39868"/>
    <property type="gene ID" value="Minc3s06474g39868"/>
</dbReference>
<name>A0A914NPU9_MELIC</name>
<feature type="region of interest" description="Disordered" evidence="1">
    <location>
        <begin position="195"/>
        <end position="251"/>
    </location>
</feature>
<accession>A0A914NPU9</accession>
<dbReference type="AlphaFoldDB" id="A0A914NPU9"/>
<protein>
    <submittedName>
        <fullName evidence="3">Uncharacterized protein</fullName>
    </submittedName>
</protein>
<keyword evidence="2" id="KW-1185">Reference proteome</keyword>
<organism evidence="2 3">
    <name type="scientific">Meloidogyne incognita</name>
    <name type="common">Southern root-knot nematode worm</name>
    <name type="synonym">Oxyuris incognita</name>
    <dbReference type="NCBI Taxonomy" id="6306"/>
    <lineage>
        <taxon>Eukaryota</taxon>
        <taxon>Metazoa</taxon>
        <taxon>Ecdysozoa</taxon>
        <taxon>Nematoda</taxon>
        <taxon>Chromadorea</taxon>
        <taxon>Rhabditida</taxon>
        <taxon>Tylenchina</taxon>
        <taxon>Tylenchomorpha</taxon>
        <taxon>Tylenchoidea</taxon>
        <taxon>Meloidogynidae</taxon>
        <taxon>Meloidogyninae</taxon>
        <taxon>Meloidogyne</taxon>
        <taxon>Meloidogyne incognita group</taxon>
    </lineage>
</organism>
<evidence type="ECO:0000256" key="1">
    <source>
        <dbReference type="SAM" id="MobiDB-lite"/>
    </source>
</evidence>
<evidence type="ECO:0000313" key="2">
    <source>
        <dbReference type="Proteomes" id="UP000887563"/>
    </source>
</evidence>
<proteinExistence type="predicted"/>
<dbReference type="Proteomes" id="UP000887563">
    <property type="component" value="Unplaced"/>
</dbReference>
<reference evidence="3" key="1">
    <citation type="submission" date="2022-11" db="UniProtKB">
        <authorList>
            <consortium name="WormBaseParasite"/>
        </authorList>
    </citation>
    <scope>IDENTIFICATION</scope>
</reference>